<dbReference type="EMBL" id="AP017368">
    <property type="protein sequence ID" value="BAV92381.1"/>
    <property type="molecule type" value="Genomic_DNA"/>
</dbReference>
<proteinExistence type="predicted"/>
<reference evidence="1 2" key="1">
    <citation type="journal article" date="2017" name="ISME J.">
        <title>Genome of 'Ca. Desulfovibrio trichonymphae', an H2-oxidizing bacterium in a tripartite symbiotic system within a protist cell in the termite gut.</title>
        <authorList>
            <person name="Kuwahara H."/>
            <person name="Yuki M."/>
            <person name="Izawa K."/>
            <person name="Ohkuma M."/>
            <person name="Hongoh Y."/>
        </authorList>
    </citation>
    <scope>NUCLEOTIDE SEQUENCE [LARGE SCALE GENOMIC DNA]</scope>
    <source>
        <strain evidence="1 2">Rs-N31</strain>
    </source>
</reference>
<dbReference type="InterPro" id="IPR011330">
    <property type="entry name" value="Glyco_hydro/deAcase_b/a-brl"/>
</dbReference>
<keyword evidence="2" id="KW-1185">Reference proteome</keyword>
<dbReference type="Proteomes" id="UP000242645">
    <property type="component" value="Chromosome"/>
</dbReference>
<sequence>MPSPLYLAVSLDVEEECLFSGRYASRAPAMKNIACLARLEPLLARGIRPTLFCAYSALVDEASRDSLNRLRERVEFGGHLHHWNTPPLSLNGTGADLSDFTRSVSSAAVPSRLMAAKLTNLFSAGSNFCGAPVTSFRMGRWDLRREHWPMLARAGVLCDASVRPLHCAAKNAAGPDHFYAPSDPYWVQTEGRRIFEIPLTVTPLVRCMPHLFSTLSDRAGRLARAGLKNWGALALLPVQHPFRLMQLVTRLFASRGGRVLSLTWHSSEMMPGGAPHMPDIGAVTRLMDKISRYIDWLYNNWSVRSCTMSELRDALGASTPVPCAARAGDWTIRHAGQAV</sequence>
<organism evidence="1 2">
    <name type="scientific">Candidatus Desulfovibrio trichonymphae</name>
    <dbReference type="NCBI Taxonomy" id="1725232"/>
    <lineage>
        <taxon>Bacteria</taxon>
        <taxon>Pseudomonadati</taxon>
        <taxon>Thermodesulfobacteriota</taxon>
        <taxon>Desulfovibrionia</taxon>
        <taxon>Desulfovibrionales</taxon>
        <taxon>Desulfovibrionaceae</taxon>
        <taxon>Desulfovibrio</taxon>
    </lineage>
</organism>
<dbReference type="KEGG" id="dtr:RSDT_0869"/>
<dbReference type="OrthoDB" id="9771584at2"/>
<dbReference type="RefSeq" id="WP_096399893.1">
    <property type="nucleotide sequence ID" value="NZ_AP017368.1"/>
</dbReference>
<dbReference type="SUPFAM" id="SSF88713">
    <property type="entry name" value="Glycoside hydrolase/deacetylase"/>
    <property type="match status" value="1"/>
</dbReference>
<gene>
    <name evidence="1" type="primary">walW</name>
    <name evidence="1" type="ORF">RSDT_0869</name>
</gene>
<dbReference type="Gene3D" id="3.20.20.370">
    <property type="entry name" value="Glycoside hydrolase/deacetylase"/>
    <property type="match status" value="1"/>
</dbReference>
<dbReference type="GO" id="GO:0005975">
    <property type="term" value="P:carbohydrate metabolic process"/>
    <property type="evidence" value="ECO:0007669"/>
    <property type="project" value="InterPro"/>
</dbReference>
<dbReference type="AlphaFoldDB" id="A0A1J1DUJ0"/>
<name>A0A1J1DUJ0_9BACT</name>
<accession>A0A1J1DUJ0</accession>
<evidence type="ECO:0000313" key="2">
    <source>
        <dbReference type="Proteomes" id="UP000242645"/>
    </source>
</evidence>
<evidence type="ECO:0000313" key="1">
    <source>
        <dbReference type="EMBL" id="BAV92381.1"/>
    </source>
</evidence>
<protein>
    <submittedName>
        <fullName evidence="1">Puative uncharacterized LPS biosynthesis protein WalW</fullName>
    </submittedName>
</protein>